<keyword evidence="5" id="KW-1185">Reference proteome</keyword>
<dbReference type="SUPFAM" id="SSF49265">
    <property type="entry name" value="Fibronectin type III"/>
    <property type="match status" value="1"/>
</dbReference>
<dbReference type="STRING" id="311333.SAMN05421664_2508"/>
<evidence type="ECO:0000256" key="1">
    <source>
        <dbReference type="ARBA" id="ARBA00022729"/>
    </source>
</evidence>
<feature type="signal peptide" evidence="2">
    <location>
        <begin position="1"/>
        <end position="23"/>
    </location>
</feature>
<dbReference type="InterPro" id="IPR003961">
    <property type="entry name" value="FN3_dom"/>
</dbReference>
<feature type="chain" id="PRO_5011759313" evidence="2">
    <location>
        <begin position="24"/>
        <end position="595"/>
    </location>
</feature>
<evidence type="ECO:0000259" key="3">
    <source>
        <dbReference type="PROSITE" id="PS50853"/>
    </source>
</evidence>
<dbReference type="NCBIfam" id="TIGR04183">
    <property type="entry name" value="Por_Secre_tail"/>
    <property type="match status" value="1"/>
</dbReference>
<proteinExistence type="predicted"/>
<sequence length="595" mass="63049">MKINRFFGVLNLMALFSASAVMAQNFQTMPISSGYSADVIANGVGSSTVSTTIDVDGVNFAFVARDFQLTPTSPVITYGIPVDGIINSVVAGTPGLSYQMGNLSGNNSLRLANAGETGTLTFATPKAAFKLYMLSTSGSGTSNVDVVVNFTDNTTQTFSNIGLTDWYNGSNYAIQGIGRISRLTDVLESSTTNPRLYQALLTIDAANQTKPIQSVTVTKVGTTTGVSNIFAFSADAYTDCSAPTLQPVGTLSANSAQVSWTVPATTQAASYDIYYSTTNTAPNSATTPSIPNVSGTSYTIGGLNPTTTYYYWVRTNCSGSTSQSVWSFSGTFTTLCGAVVPAYTNTFSPFPGGCWNLSLSGGTPSTGPTGTSAYWIQDGFLNNTTTGAARFNLYSTNRTGWMKTTPFNLSAGGYRVKFDYGVTAYTGTAASAMGSDDIVQFLVSNDGGSTWNVLQTWTAAEAPSNTSTTYTYDLVGYNSANTVFAMYASDGPVDDPQDYNFYVDNFTVESTPLATSEVNAKKKVAVHPNPFKDVLYISDDKDLKSVTVTDVSGRVVTTIDKPSKELNLSTLKTGLYLVTVTFKDGSQSVVKAIKQ</sequence>
<name>A0A1H1DJ88_9FLAO</name>
<evidence type="ECO:0000313" key="4">
    <source>
        <dbReference type="EMBL" id="SDQ76554.1"/>
    </source>
</evidence>
<organism evidence="4 5">
    <name type="scientific">Chryseobacterium soldanellicola</name>
    <dbReference type="NCBI Taxonomy" id="311333"/>
    <lineage>
        <taxon>Bacteria</taxon>
        <taxon>Pseudomonadati</taxon>
        <taxon>Bacteroidota</taxon>
        <taxon>Flavobacteriia</taxon>
        <taxon>Flavobacteriales</taxon>
        <taxon>Weeksellaceae</taxon>
        <taxon>Chryseobacterium group</taxon>
        <taxon>Chryseobacterium</taxon>
    </lineage>
</organism>
<dbReference type="PROSITE" id="PS50853">
    <property type="entry name" value="FN3"/>
    <property type="match status" value="1"/>
</dbReference>
<dbReference type="Proteomes" id="UP000199627">
    <property type="component" value="Unassembled WGS sequence"/>
</dbReference>
<feature type="domain" description="Fibronectin type-III" evidence="3">
    <location>
        <begin position="242"/>
        <end position="337"/>
    </location>
</feature>
<dbReference type="InterPro" id="IPR026444">
    <property type="entry name" value="Secre_tail"/>
</dbReference>
<dbReference type="InterPro" id="IPR036116">
    <property type="entry name" value="FN3_sf"/>
</dbReference>
<keyword evidence="1 2" id="KW-0732">Signal</keyword>
<dbReference type="SMART" id="SM00060">
    <property type="entry name" value="FN3"/>
    <property type="match status" value="1"/>
</dbReference>
<evidence type="ECO:0000313" key="5">
    <source>
        <dbReference type="Proteomes" id="UP000199627"/>
    </source>
</evidence>
<dbReference type="RefSeq" id="WP_089756069.1">
    <property type="nucleotide sequence ID" value="NZ_FNKL01000003.1"/>
</dbReference>
<dbReference type="InterPro" id="IPR013783">
    <property type="entry name" value="Ig-like_fold"/>
</dbReference>
<dbReference type="AlphaFoldDB" id="A0A1H1DJ88"/>
<dbReference type="EMBL" id="FNKL01000003">
    <property type="protein sequence ID" value="SDQ76554.1"/>
    <property type="molecule type" value="Genomic_DNA"/>
</dbReference>
<evidence type="ECO:0000256" key="2">
    <source>
        <dbReference type="SAM" id="SignalP"/>
    </source>
</evidence>
<dbReference type="OrthoDB" id="1274898at2"/>
<dbReference type="Gene3D" id="2.60.40.10">
    <property type="entry name" value="Immunoglobulins"/>
    <property type="match status" value="1"/>
</dbReference>
<reference evidence="5" key="1">
    <citation type="submission" date="2016-10" db="EMBL/GenBank/DDBJ databases">
        <authorList>
            <person name="Varghese N."/>
            <person name="Submissions S."/>
        </authorList>
    </citation>
    <scope>NUCLEOTIDE SEQUENCE [LARGE SCALE GENOMIC DNA]</scope>
    <source>
        <strain evidence="5">DSM 17072</strain>
    </source>
</reference>
<dbReference type="Pfam" id="PF18962">
    <property type="entry name" value="Por_Secre_tail"/>
    <property type="match status" value="1"/>
</dbReference>
<dbReference type="Gene3D" id="2.60.120.260">
    <property type="entry name" value="Galactose-binding domain-like"/>
    <property type="match status" value="1"/>
</dbReference>
<accession>A0A1H1DJ88</accession>
<gene>
    <name evidence="4" type="ORF">SAMN05421664_2508</name>
</gene>
<dbReference type="Pfam" id="PF00041">
    <property type="entry name" value="fn3"/>
    <property type="match status" value="1"/>
</dbReference>
<dbReference type="CDD" id="cd00063">
    <property type="entry name" value="FN3"/>
    <property type="match status" value="1"/>
</dbReference>
<protein>
    <submittedName>
        <fullName evidence="4">Por secretion system C-terminal sorting domain-containing protein</fullName>
    </submittedName>
</protein>